<feature type="domain" description="MlaB-like STAS" evidence="1">
    <location>
        <begin position="11"/>
        <end position="86"/>
    </location>
</feature>
<dbReference type="EMBL" id="AEWV01000021">
    <property type="protein sequence ID" value="EGC17309.1"/>
    <property type="molecule type" value="Genomic_DNA"/>
</dbReference>
<gene>
    <name evidence="2" type="ORF">HMPREF9098_1325</name>
</gene>
<evidence type="ECO:0000259" key="1">
    <source>
        <dbReference type="Pfam" id="PF13466"/>
    </source>
</evidence>
<evidence type="ECO:0000313" key="2">
    <source>
        <dbReference type="EMBL" id="EGC17309.1"/>
    </source>
</evidence>
<accession>F0EZI8</accession>
<reference evidence="2 3" key="1">
    <citation type="submission" date="2011-01" db="EMBL/GenBank/DDBJ databases">
        <authorList>
            <person name="Muzny D."/>
            <person name="Qin X."/>
            <person name="Deng J."/>
            <person name="Jiang H."/>
            <person name="Liu Y."/>
            <person name="Qu J."/>
            <person name="Song X.-Z."/>
            <person name="Zhang L."/>
            <person name="Thornton R."/>
            <person name="Coyle M."/>
            <person name="Francisco L."/>
            <person name="Jackson L."/>
            <person name="Javaid M."/>
            <person name="Korchina V."/>
            <person name="Kovar C."/>
            <person name="Mata R."/>
            <person name="Mathew T."/>
            <person name="Ngo R."/>
            <person name="Nguyen L."/>
            <person name="Nguyen N."/>
            <person name="Okwuonu G."/>
            <person name="Ongeri F."/>
            <person name="Pham C."/>
            <person name="Simmons D."/>
            <person name="Wilczek-Boney K."/>
            <person name="Hale W."/>
            <person name="Jakkamsetti A."/>
            <person name="Pham P."/>
            <person name="Ruth R."/>
            <person name="San Lucas F."/>
            <person name="Warren J."/>
            <person name="Zhang J."/>
            <person name="Zhao Z."/>
            <person name="Zhou C."/>
            <person name="Zhu D."/>
            <person name="Lee S."/>
            <person name="Bess C."/>
            <person name="Blankenburg K."/>
            <person name="Forbes L."/>
            <person name="Fu Q."/>
            <person name="Gubbala S."/>
            <person name="Hirani K."/>
            <person name="Jayaseelan J.C."/>
            <person name="Lara F."/>
            <person name="Munidasa M."/>
            <person name="Palculict T."/>
            <person name="Patil S."/>
            <person name="Pu L.-L."/>
            <person name="Saada N."/>
            <person name="Tang L."/>
            <person name="Weissenberger G."/>
            <person name="Zhu Y."/>
            <person name="Hemphill L."/>
            <person name="Shang Y."/>
            <person name="Youmans B."/>
            <person name="Ayvaz T."/>
            <person name="Ross M."/>
            <person name="Santibanez J."/>
            <person name="Aqrawi P."/>
            <person name="Gross S."/>
            <person name="Joshi V."/>
            <person name="Fowler G."/>
            <person name="Nazareth L."/>
            <person name="Reid J."/>
            <person name="Worley K."/>
            <person name="Petrosino J."/>
            <person name="Highlander S."/>
            <person name="Gibbs R."/>
        </authorList>
    </citation>
    <scope>NUCLEOTIDE SEQUENCE [LARGE SCALE GENOMIC DNA]</scope>
    <source>
        <strain evidence="2 3">ATCC 33394</strain>
    </source>
</reference>
<dbReference type="Proteomes" id="UP000004088">
    <property type="component" value="Unassembled WGS sequence"/>
</dbReference>
<dbReference type="HOGENOM" id="CLU_115403_13_3_4"/>
<dbReference type="STRING" id="888741.HMPREF9098_1325"/>
<proteinExistence type="predicted"/>
<dbReference type="InterPro" id="IPR058548">
    <property type="entry name" value="MlaB-like_STAS"/>
</dbReference>
<organism evidence="2 3">
    <name type="scientific">Kingella denitrificans ATCC 33394</name>
    <dbReference type="NCBI Taxonomy" id="888741"/>
    <lineage>
        <taxon>Bacteria</taxon>
        <taxon>Pseudomonadati</taxon>
        <taxon>Pseudomonadota</taxon>
        <taxon>Betaproteobacteria</taxon>
        <taxon>Neisseriales</taxon>
        <taxon>Neisseriaceae</taxon>
        <taxon>Kingella</taxon>
    </lineage>
</organism>
<comment type="caution">
    <text evidence="2">The sequence shown here is derived from an EMBL/GenBank/DDBJ whole genome shotgun (WGS) entry which is preliminary data.</text>
</comment>
<dbReference type="InterPro" id="IPR036513">
    <property type="entry name" value="STAS_dom_sf"/>
</dbReference>
<dbReference type="SUPFAM" id="SSF52091">
    <property type="entry name" value="SpoIIaa-like"/>
    <property type="match status" value="1"/>
</dbReference>
<evidence type="ECO:0000313" key="3">
    <source>
        <dbReference type="Proteomes" id="UP000004088"/>
    </source>
</evidence>
<name>F0EZI8_9NEIS</name>
<dbReference type="Pfam" id="PF13466">
    <property type="entry name" value="STAS_2"/>
    <property type="match status" value="1"/>
</dbReference>
<keyword evidence="3" id="KW-1185">Reference proteome</keyword>
<dbReference type="AlphaFoldDB" id="F0EZI8"/>
<protein>
    <recommendedName>
        <fullName evidence="1">MlaB-like STAS domain-containing protein</fullName>
    </recommendedName>
</protein>
<dbReference type="RefSeq" id="WP_003782897.1">
    <property type="nucleotide sequence ID" value="NZ_GL870929.1"/>
</dbReference>
<sequence length="93" mass="10620">MNSEVREQCLYLSGDVSVQTLDTAAYRQWKQQCASDDIRAIDWQGVTRADSTALALMIAALRARGQSSLQWRNLPESVRLLAELYEIEEWISE</sequence>